<dbReference type="PANTHER" id="PTHR12110">
    <property type="entry name" value="HYDROXYPYRUVATE ISOMERASE"/>
    <property type="match status" value="1"/>
</dbReference>
<dbReference type="SUPFAM" id="SSF51658">
    <property type="entry name" value="Xylose isomerase-like"/>
    <property type="match status" value="1"/>
</dbReference>
<accession>A0A3S0C5U6</accession>
<dbReference type="Proteomes" id="UP000267585">
    <property type="component" value="Unassembled WGS sequence"/>
</dbReference>
<dbReference type="PANTHER" id="PTHR12110:SF41">
    <property type="entry name" value="INOSOSE DEHYDRATASE"/>
    <property type="match status" value="1"/>
</dbReference>
<dbReference type="InterPro" id="IPR050312">
    <property type="entry name" value="IolE/XylAMocC-like"/>
</dbReference>
<dbReference type="InterPro" id="IPR036237">
    <property type="entry name" value="Xyl_isomerase-like_sf"/>
</dbReference>
<evidence type="ECO:0000313" key="3">
    <source>
        <dbReference type="Proteomes" id="UP000267585"/>
    </source>
</evidence>
<name>A0A3S0C5U6_9FLAO</name>
<evidence type="ECO:0000259" key="1">
    <source>
        <dbReference type="Pfam" id="PF01261"/>
    </source>
</evidence>
<protein>
    <submittedName>
        <fullName evidence="2">Sugar phosphate isomerase/epimerase</fullName>
    </submittedName>
</protein>
<dbReference type="GO" id="GO:0016853">
    <property type="term" value="F:isomerase activity"/>
    <property type="evidence" value="ECO:0007669"/>
    <property type="project" value="UniProtKB-KW"/>
</dbReference>
<dbReference type="Pfam" id="PF01261">
    <property type="entry name" value="AP_endonuc_2"/>
    <property type="match status" value="1"/>
</dbReference>
<keyword evidence="3" id="KW-1185">Reference proteome</keyword>
<keyword evidence="2" id="KW-0413">Isomerase</keyword>
<dbReference type="Gene3D" id="3.20.20.150">
    <property type="entry name" value="Divalent-metal-dependent TIM barrel enzymes"/>
    <property type="match status" value="1"/>
</dbReference>
<gene>
    <name evidence="2" type="ORF">EHW67_14090</name>
</gene>
<comment type="caution">
    <text evidence="2">The sequence shown here is derived from an EMBL/GenBank/DDBJ whole genome shotgun (WGS) entry which is preliminary data.</text>
</comment>
<reference evidence="2 3" key="1">
    <citation type="submission" date="2018-11" db="EMBL/GenBank/DDBJ databases">
        <title>Arenibacter aquaticus sp.nov., a marine bacterium isolated from surface seawater in the South China Sea.</title>
        <authorList>
            <person name="Guo J."/>
            <person name="Sun J."/>
        </authorList>
    </citation>
    <scope>NUCLEOTIDE SEQUENCE [LARGE SCALE GENOMIC DNA]</scope>
    <source>
        <strain evidence="2 3">GUO666</strain>
    </source>
</reference>
<dbReference type="AlphaFoldDB" id="A0A3S0C5U6"/>
<dbReference type="EMBL" id="RQPJ01000014">
    <property type="protein sequence ID" value="RTE52796.1"/>
    <property type="molecule type" value="Genomic_DNA"/>
</dbReference>
<feature type="domain" description="Xylose isomerase-like TIM barrel" evidence="1">
    <location>
        <begin position="56"/>
        <end position="277"/>
    </location>
</feature>
<sequence>MTTRKEFLVKTGMLTAGVVLLPSFSIPPKNPKKNLGVQLYTFREEMAADAVGTLKKIAALGIKQIESARSAEGLYYGLKPKEMKGICEDLGMTLRSGHVALDADWEKTMDLAQESGQEYLICSSLPSNGQTADNYKAVAEAFNKAGEECKRRNIKFGYHNHEYEFESENGEVFYDILLNNTQPDLVYMELDLGWVVVAGKDPLDYFERYQGRFPLWHLKDMDMEKKESTEFGKGGLDIPLMLKHKKQSGLKYIFIEQEEYSSTPFESMEHNMKFMKNL</sequence>
<dbReference type="RefSeq" id="WP_126163029.1">
    <property type="nucleotide sequence ID" value="NZ_RQPJ01000014.1"/>
</dbReference>
<dbReference type="InterPro" id="IPR013022">
    <property type="entry name" value="Xyl_isomerase-like_TIM-brl"/>
</dbReference>
<organism evidence="2 3">
    <name type="scientific">Arenibacter aquaticus</name>
    <dbReference type="NCBI Taxonomy" id="2489054"/>
    <lineage>
        <taxon>Bacteria</taxon>
        <taxon>Pseudomonadati</taxon>
        <taxon>Bacteroidota</taxon>
        <taxon>Flavobacteriia</taxon>
        <taxon>Flavobacteriales</taxon>
        <taxon>Flavobacteriaceae</taxon>
        <taxon>Arenibacter</taxon>
    </lineage>
</organism>
<evidence type="ECO:0000313" key="2">
    <source>
        <dbReference type="EMBL" id="RTE52796.1"/>
    </source>
</evidence>
<proteinExistence type="predicted"/>
<dbReference type="OrthoDB" id="9798407at2"/>